<feature type="binding site" evidence="5">
    <location>
        <position position="116"/>
    </location>
    <ligand>
        <name>FMN</name>
        <dbReference type="ChEBI" id="CHEBI:58210"/>
    </ligand>
</feature>
<comment type="cofactor">
    <cofactor evidence="5">
        <name>FMN</name>
        <dbReference type="ChEBI" id="CHEBI:58210"/>
    </cofactor>
    <text evidence="5">Binds 1 FMN per subunit.</text>
</comment>
<dbReference type="InterPro" id="IPR011576">
    <property type="entry name" value="Pyridox_Oxase_N"/>
</dbReference>
<feature type="binding site" evidence="5">
    <location>
        <position position="196"/>
    </location>
    <ligand>
        <name>FMN</name>
        <dbReference type="ChEBI" id="CHEBI:58210"/>
    </ligand>
</feature>
<organism evidence="8 9">
    <name type="scientific">Albibacterium profundi</name>
    <dbReference type="NCBI Taxonomy" id="3134906"/>
    <lineage>
        <taxon>Bacteria</taxon>
        <taxon>Pseudomonadati</taxon>
        <taxon>Bacteroidota</taxon>
        <taxon>Sphingobacteriia</taxon>
        <taxon>Sphingobacteriales</taxon>
        <taxon>Sphingobacteriaceae</taxon>
        <taxon>Albibacterium</taxon>
    </lineage>
</organism>
<dbReference type="InterPro" id="IPR019576">
    <property type="entry name" value="Pyridoxamine_oxidase_dimer_C"/>
</dbReference>
<comment type="pathway">
    <text evidence="5">Cofactor metabolism; pyridoxal 5'-phosphate salvage; pyridoxal 5'-phosphate from pyridoxine 5'-phosphate: step 1/1.</text>
</comment>
<accession>A0ABV5CA51</accession>
<proteinExistence type="inferred from homology"/>
<evidence type="ECO:0000256" key="1">
    <source>
        <dbReference type="ARBA" id="ARBA00007301"/>
    </source>
</evidence>
<dbReference type="EC" id="1.4.3.5" evidence="5"/>
<dbReference type="NCBIfam" id="TIGR00558">
    <property type="entry name" value="pdxH"/>
    <property type="match status" value="1"/>
</dbReference>
<feature type="domain" description="Pyridoxine 5'-phosphate oxidase dimerisation C-terminal" evidence="7">
    <location>
        <begin position="183"/>
        <end position="223"/>
    </location>
</feature>
<feature type="binding site" evidence="5">
    <location>
        <begin position="151"/>
        <end position="152"/>
    </location>
    <ligand>
        <name>FMN</name>
        <dbReference type="ChEBI" id="CHEBI:58210"/>
    </ligand>
</feature>
<evidence type="ECO:0000256" key="4">
    <source>
        <dbReference type="ARBA" id="ARBA00023002"/>
    </source>
</evidence>
<reference evidence="8 9" key="1">
    <citation type="submission" date="2024-04" db="EMBL/GenBank/DDBJ databases">
        <title>Albibacterium profundi sp. nov., isolated from sediment of the Challenger Deep of Mariana Trench.</title>
        <authorList>
            <person name="Wang Y."/>
        </authorList>
    </citation>
    <scope>NUCLEOTIDE SEQUENCE [LARGE SCALE GENOMIC DNA]</scope>
    <source>
        <strain evidence="8 9">RHL897</strain>
    </source>
</reference>
<keyword evidence="4 5" id="KW-0560">Oxidoreductase</keyword>
<comment type="function">
    <text evidence="5">Catalyzes the oxidation of either pyridoxine 5'-phosphate (PNP) or pyridoxamine 5'-phosphate (PMP) into pyridoxal 5'-phosphate (PLP).</text>
</comment>
<evidence type="ECO:0000256" key="5">
    <source>
        <dbReference type="HAMAP-Rule" id="MF_01629"/>
    </source>
</evidence>
<feature type="binding site" evidence="5">
    <location>
        <position position="142"/>
    </location>
    <ligand>
        <name>substrate</name>
    </ligand>
</feature>
<dbReference type="NCBIfam" id="NF004231">
    <property type="entry name" value="PRK05679.1"/>
    <property type="match status" value="1"/>
</dbReference>
<evidence type="ECO:0000313" key="9">
    <source>
        <dbReference type="Proteomes" id="UP001580928"/>
    </source>
</evidence>
<feature type="binding site" evidence="5">
    <location>
        <begin position="72"/>
        <end position="77"/>
    </location>
    <ligand>
        <name>FMN</name>
        <dbReference type="ChEBI" id="CHEBI:58210"/>
    </ligand>
</feature>
<name>A0ABV5CA51_9SPHI</name>
<feature type="binding site" evidence="5">
    <location>
        <begin position="202"/>
        <end position="204"/>
    </location>
    <ligand>
        <name>substrate</name>
    </ligand>
</feature>
<feature type="binding site" evidence="5">
    <location>
        <position position="77"/>
    </location>
    <ligand>
        <name>substrate</name>
    </ligand>
</feature>
<comment type="subunit">
    <text evidence="5">Homodimer.</text>
</comment>
<dbReference type="GO" id="GO:0004733">
    <property type="term" value="F:pyridoxamine phosphate oxidase activity"/>
    <property type="evidence" value="ECO:0007669"/>
    <property type="project" value="UniProtKB-EC"/>
</dbReference>
<dbReference type="InterPro" id="IPR012349">
    <property type="entry name" value="Split_barrel_FMN-bd"/>
</dbReference>
<dbReference type="SUPFAM" id="SSF50475">
    <property type="entry name" value="FMN-binding split barrel"/>
    <property type="match status" value="1"/>
</dbReference>
<dbReference type="PROSITE" id="PS01064">
    <property type="entry name" value="PYRIDOX_OXIDASE"/>
    <property type="match status" value="1"/>
</dbReference>
<dbReference type="RefSeq" id="WP_375555927.1">
    <property type="nucleotide sequence ID" value="NZ_JBBVGT010000001.1"/>
</dbReference>
<keyword evidence="9" id="KW-1185">Reference proteome</keyword>
<dbReference type="PANTHER" id="PTHR10851">
    <property type="entry name" value="PYRIDOXINE-5-PHOSPHATE OXIDASE"/>
    <property type="match status" value="1"/>
</dbReference>
<comment type="caution">
    <text evidence="8">The sequence shown here is derived from an EMBL/GenBank/DDBJ whole genome shotgun (WGS) entry which is preliminary data.</text>
</comment>
<keyword evidence="2 5" id="KW-0285">Flavoprotein</keyword>
<evidence type="ECO:0000256" key="2">
    <source>
        <dbReference type="ARBA" id="ARBA00022630"/>
    </source>
</evidence>
<dbReference type="HAMAP" id="MF_01629">
    <property type="entry name" value="PdxH"/>
    <property type="match status" value="1"/>
</dbReference>
<evidence type="ECO:0000259" key="7">
    <source>
        <dbReference type="Pfam" id="PF10590"/>
    </source>
</evidence>
<dbReference type="InterPro" id="IPR000659">
    <property type="entry name" value="Pyridox_Oxase"/>
</dbReference>
<keyword evidence="3 5" id="KW-0288">FMN</keyword>
<dbReference type="PIRSF" id="PIRSF000190">
    <property type="entry name" value="Pyd_amn-ph_oxd"/>
    <property type="match status" value="1"/>
</dbReference>
<feature type="binding site" evidence="5">
    <location>
        <begin position="87"/>
        <end position="88"/>
    </location>
    <ligand>
        <name>FMN</name>
        <dbReference type="ChEBI" id="CHEBI:58210"/>
    </ligand>
</feature>
<dbReference type="PANTHER" id="PTHR10851:SF0">
    <property type="entry name" value="PYRIDOXINE-5'-PHOSPHATE OXIDASE"/>
    <property type="match status" value="1"/>
</dbReference>
<comment type="catalytic activity">
    <reaction evidence="5">
        <text>pyridoxine 5'-phosphate + O2 = pyridoxal 5'-phosphate + H2O2</text>
        <dbReference type="Rhea" id="RHEA:15149"/>
        <dbReference type="ChEBI" id="CHEBI:15379"/>
        <dbReference type="ChEBI" id="CHEBI:16240"/>
        <dbReference type="ChEBI" id="CHEBI:58589"/>
        <dbReference type="ChEBI" id="CHEBI:597326"/>
        <dbReference type="EC" id="1.4.3.5"/>
    </reaction>
</comment>
<comment type="similarity">
    <text evidence="1 5">Belongs to the pyridoxamine 5'-phosphate oxidase family.</text>
</comment>
<evidence type="ECO:0000313" key="8">
    <source>
        <dbReference type="EMBL" id="MFB5944346.1"/>
    </source>
</evidence>
<keyword evidence="5" id="KW-0664">Pyridoxine biosynthesis</keyword>
<dbReference type="Pfam" id="PF01243">
    <property type="entry name" value="PNPOx_N"/>
    <property type="match status" value="1"/>
</dbReference>
<feature type="binding site" evidence="5">
    <location>
        <position position="138"/>
    </location>
    <ligand>
        <name>substrate</name>
    </ligand>
</feature>
<dbReference type="EMBL" id="JBBVGT010000001">
    <property type="protein sequence ID" value="MFB5944346.1"/>
    <property type="molecule type" value="Genomic_DNA"/>
</dbReference>
<protein>
    <recommendedName>
        <fullName evidence="5">Pyridoxine/pyridoxamine 5'-phosphate oxidase</fullName>
        <ecNumber evidence="5">1.4.3.5</ecNumber>
    </recommendedName>
    <alternativeName>
        <fullName evidence="5">PNP/PMP oxidase</fullName>
        <shortName evidence="5">PNPOx</shortName>
    </alternativeName>
    <alternativeName>
        <fullName evidence="5">Pyridoxal 5'-phosphate synthase</fullName>
    </alternativeName>
</protein>
<feature type="binding site" evidence="5">
    <location>
        <position position="94"/>
    </location>
    <ligand>
        <name>FMN</name>
        <dbReference type="ChEBI" id="CHEBI:58210"/>
    </ligand>
</feature>
<feature type="domain" description="Pyridoxamine 5'-phosphate oxidase N-terminal" evidence="6">
    <location>
        <begin position="45"/>
        <end position="169"/>
    </location>
</feature>
<comment type="pathway">
    <text evidence="5">Cofactor metabolism; pyridoxal 5'-phosphate salvage; pyridoxal 5'-phosphate from pyridoxamine 5'-phosphate: step 1/1.</text>
</comment>
<comment type="caution">
    <text evidence="5">Lacks conserved residue(s) required for the propagation of feature annotation.</text>
</comment>
<evidence type="ECO:0000256" key="3">
    <source>
        <dbReference type="ARBA" id="ARBA00022643"/>
    </source>
</evidence>
<dbReference type="Gene3D" id="2.30.110.10">
    <property type="entry name" value="Electron Transport, Fmn-binding Protein, Chain A"/>
    <property type="match status" value="1"/>
</dbReference>
<dbReference type="InterPro" id="IPR019740">
    <property type="entry name" value="Pyridox_Oxase_CS"/>
</dbReference>
<dbReference type="Proteomes" id="UP001580928">
    <property type="component" value="Unassembled WGS sequence"/>
</dbReference>
<feature type="binding site" evidence="5">
    <location>
        <position position="134"/>
    </location>
    <ligand>
        <name>substrate</name>
    </ligand>
</feature>
<sequence>MKHPDSDKSPTVSELHTIRTDYIKSELHETQVNQDPIQQFITWFNEALHSEVMEPNAMTLATATADGQPNARTVLLKHIDDRGFVFFTNYDSQKGKEIAENKKVSLLFFWPELERQVRVQGTVEKISFEESETYFHSRPRGSQLGALASHQSVRIDSREVIEEKLTELEDKYKDSEVPLPDYWGGYCVKPLQLEFWQGGAKRLHDRIVYKNDTDKWEIFRISP</sequence>
<dbReference type="Pfam" id="PF10590">
    <property type="entry name" value="PNP_phzG_C"/>
    <property type="match status" value="1"/>
</dbReference>
<gene>
    <name evidence="5 8" type="primary">pdxH</name>
    <name evidence="8" type="ORF">WKR92_00730</name>
</gene>
<evidence type="ECO:0000259" key="6">
    <source>
        <dbReference type="Pfam" id="PF01243"/>
    </source>
</evidence>
<feature type="binding site" evidence="5">
    <location>
        <position position="206"/>
    </location>
    <ligand>
        <name>FMN</name>
        <dbReference type="ChEBI" id="CHEBI:58210"/>
    </ligand>
</feature>
<comment type="catalytic activity">
    <reaction evidence="5">
        <text>pyridoxamine 5'-phosphate + O2 + H2O = pyridoxal 5'-phosphate + H2O2 + NH4(+)</text>
        <dbReference type="Rhea" id="RHEA:15817"/>
        <dbReference type="ChEBI" id="CHEBI:15377"/>
        <dbReference type="ChEBI" id="CHEBI:15379"/>
        <dbReference type="ChEBI" id="CHEBI:16240"/>
        <dbReference type="ChEBI" id="CHEBI:28938"/>
        <dbReference type="ChEBI" id="CHEBI:58451"/>
        <dbReference type="ChEBI" id="CHEBI:597326"/>
        <dbReference type="EC" id="1.4.3.5"/>
    </reaction>
</comment>